<name>A0ABY4PJJ8_9ACTN</name>
<gene>
    <name evidence="4" type="ORF">M4V62_00975</name>
</gene>
<keyword evidence="5" id="KW-1185">Reference proteome</keyword>
<feature type="region of interest" description="Disordered" evidence="1">
    <location>
        <begin position="229"/>
        <end position="256"/>
    </location>
</feature>
<sequence>MGAVGLAAAAALTAASFTSPAAADAGVGHARTQEALDAAVKDGVPGATGQVDDRYSIWTGTSGVGDLKTGAPRSAVDRYRIGSMTKTFVATVLLQLEAEGRLDLDDKVDKWLPGVVEGNGHDGRRISVRQLLNHTSGIFSYTADPDFLERGFTEKFLEHRYDTYTPAQLVGIAMRHEPLFEPGAGWSYSNTNYTLAGMIVEKVSGHSYEDEIGRRIVKPLGLYATSVPRTASSMPKPSSRAYSKLSLAPKPTDPTHDVTELNPSAAGSAGAMVSGSGDLNRFYSALLGGKLLPAQQLKEMKTTVPVSGAGLITGYGLGLMKFEPSCGVSVWGHGGNIQGSASQAVTTPDGKHSLAFNFNGDWAGNSQAVIEAEYCPE</sequence>
<dbReference type="SUPFAM" id="SSF56601">
    <property type="entry name" value="beta-lactamase/transpeptidase-like"/>
    <property type="match status" value="1"/>
</dbReference>
<dbReference type="InterPro" id="IPR050491">
    <property type="entry name" value="AmpC-like"/>
</dbReference>
<dbReference type="Proteomes" id="UP000829992">
    <property type="component" value="Chromosome"/>
</dbReference>
<reference evidence="4 5" key="1">
    <citation type="submission" date="2022-05" db="EMBL/GenBank/DDBJ databases">
        <authorList>
            <person name="Zhou X."/>
            <person name="Li K."/>
            <person name="Man Y."/>
        </authorList>
    </citation>
    <scope>NUCLEOTIDE SEQUENCE [LARGE SCALE GENOMIC DNA]</scope>
    <source>
        <strain evidence="4 5">MS405</strain>
    </source>
</reference>
<evidence type="ECO:0000313" key="5">
    <source>
        <dbReference type="Proteomes" id="UP000829992"/>
    </source>
</evidence>
<evidence type="ECO:0000256" key="1">
    <source>
        <dbReference type="SAM" id="MobiDB-lite"/>
    </source>
</evidence>
<dbReference type="EMBL" id="CP097289">
    <property type="protein sequence ID" value="UQT53761.1"/>
    <property type="molecule type" value="Genomic_DNA"/>
</dbReference>
<evidence type="ECO:0000256" key="2">
    <source>
        <dbReference type="SAM" id="SignalP"/>
    </source>
</evidence>
<accession>A0ABY4PJJ8</accession>
<protein>
    <submittedName>
        <fullName evidence="4">Beta-lactamase family protein</fullName>
    </submittedName>
</protein>
<feature type="chain" id="PRO_5045267708" evidence="2">
    <location>
        <begin position="24"/>
        <end position="377"/>
    </location>
</feature>
<keyword evidence="2" id="KW-0732">Signal</keyword>
<dbReference type="InterPro" id="IPR001466">
    <property type="entry name" value="Beta-lactam-related"/>
</dbReference>
<organism evidence="4 5">
    <name type="scientific">Streptomyces durmitorensis</name>
    <dbReference type="NCBI Taxonomy" id="319947"/>
    <lineage>
        <taxon>Bacteria</taxon>
        <taxon>Bacillati</taxon>
        <taxon>Actinomycetota</taxon>
        <taxon>Actinomycetes</taxon>
        <taxon>Kitasatosporales</taxon>
        <taxon>Streptomycetaceae</taxon>
        <taxon>Streptomyces</taxon>
    </lineage>
</organism>
<evidence type="ECO:0000313" key="4">
    <source>
        <dbReference type="EMBL" id="UQT53761.1"/>
    </source>
</evidence>
<evidence type="ECO:0000259" key="3">
    <source>
        <dbReference type="Pfam" id="PF00144"/>
    </source>
</evidence>
<dbReference type="RefSeq" id="WP_249585259.1">
    <property type="nucleotide sequence ID" value="NZ_BAAAQL010000045.1"/>
</dbReference>
<dbReference type="Gene3D" id="3.40.710.10">
    <property type="entry name" value="DD-peptidase/beta-lactamase superfamily"/>
    <property type="match status" value="1"/>
</dbReference>
<proteinExistence type="predicted"/>
<feature type="signal peptide" evidence="2">
    <location>
        <begin position="1"/>
        <end position="23"/>
    </location>
</feature>
<dbReference type="PANTHER" id="PTHR46825:SF7">
    <property type="entry name" value="D-ALANYL-D-ALANINE CARBOXYPEPTIDASE"/>
    <property type="match status" value="1"/>
</dbReference>
<dbReference type="PANTHER" id="PTHR46825">
    <property type="entry name" value="D-ALANYL-D-ALANINE-CARBOXYPEPTIDASE/ENDOPEPTIDASE AMPH"/>
    <property type="match status" value="1"/>
</dbReference>
<dbReference type="Pfam" id="PF00144">
    <property type="entry name" value="Beta-lactamase"/>
    <property type="match status" value="1"/>
</dbReference>
<feature type="domain" description="Beta-lactamase-related" evidence="3">
    <location>
        <begin position="42"/>
        <end position="361"/>
    </location>
</feature>
<dbReference type="InterPro" id="IPR012338">
    <property type="entry name" value="Beta-lactam/transpept-like"/>
</dbReference>